<evidence type="ECO:0000256" key="2">
    <source>
        <dbReference type="ARBA" id="ARBA00006671"/>
    </source>
</evidence>
<dbReference type="EMBL" id="CP048111">
    <property type="protein sequence ID" value="QHS50279.1"/>
    <property type="molecule type" value="Genomic_DNA"/>
</dbReference>
<dbReference type="InterPro" id="IPR036937">
    <property type="entry name" value="Adhesion_dom_fimbrial_sf"/>
</dbReference>
<keyword evidence="3" id="KW-0732">Signal</keyword>
<dbReference type="Gene3D" id="2.60.40.1090">
    <property type="entry name" value="Fimbrial-type adhesion domain"/>
    <property type="match status" value="1"/>
</dbReference>
<comment type="subcellular location">
    <subcellularLocation>
        <location evidence="1">Fimbrium</location>
    </subcellularLocation>
</comment>
<geneLocation type="plasmid" evidence="6">
    <name>unnamed3</name>
</geneLocation>
<feature type="domain" description="Fimbrial-type adhesion" evidence="5">
    <location>
        <begin position="187"/>
        <end position="332"/>
    </location>
</feature>
<protein>
    <submittedName>
        <fullName evidence="6">Fimbrial protein</fullName>
    </submittedName>
</protein>
<proteinExistence type="inferred from homology"/>
<evidence type="ECO:0000256" key="1">
    <source>
        <dbReference type="ARBA" id="ARBA00004561"/>
    </source>
</evidence>
<keyword evidence="6" id="KW-0614">Plasmid</keyword>
<sequence length="333" mass="36021">MFFIAFLFSSDVTAAVQCISGCGDVYTTINSTLNSDENKTGKTKNSAPVGIPQSQIRYTSNGISMQWIAYSGEPISEPTRYNADWVYKKIDDYISVAISRTSPCVGNTGTIYAPFNVRIYTGTGDNCKQKVHRAGDVGTLNTQQLQTRVKITKKIIGGTYTRNVLIARAGYCQPDLCSSAQFTRNIYLSLNITAPESCEINAGQVIDINFGNISSGAFKTAGAIAQGRQPQSRDISVKCDNISGNAQLTMRMQADKTSGNIVVSDENNDVGFRVTNNSGVPLIPNNLSSVIPFTLDSNARQNVTIQAYPVSVTGNKPTEGPVTSRAYLRVDFP</sequence>
<evidence type="ECO:0000313" key="7">
    <source>
        <dbReference type="Proteomes" id="UP000464389"/>
    </source>
</evidence>
<dbReference type="SUPFAM" id="SSF49401">
    <property type="entry name" value="Bacterial adhesins"/>
    <property type="match status" value="1"/>
</dbReference>
<gene>
    <name evidence="6" type="ORF">GW952_31710</name>
</gene>
<organism evidence="6 7">
    <name type="scientific">Klebsiella michiganensis</name>
    <dbReference type="NCBI Taxonomy" id="1134687"/>
    <lineage>
        <taxon>Bacteria</taxon>
        <taxon>Pseudomonadati</taxon>
        <taxon>Pseudomonadota</taxon>
        <taxon>Gammaproteobacteria</taxon>
        <taxon>Enterobacterales</taxon>
        <taxon>Enterobacteriaceae</taxon>
        <taxon>Klebsiella/Raoultella group</taxon>
        <taxon>Klebsiella</taxon>
    </lineage>
</organism>
<evidence type="ECO:0000256" key="4">
    <source>
        <dbReference type="ARBA" id="ARBA00023263"/>
    </source>
</evidence>
<comment type="similarity">
    <text evidence="2">Belongs to the fimbrial protein family.</text>
</comment>
<evidence type="ECO:0000256" key="3">
    <source>
        <dbReference type="ARBA" id="ARBA00022729"/>
    </source>
</evidence>
<name>A0A6P1V998_9ENTR</name>
<evidence type="ECO:0000259" key="5">
    <source>
        <dbReference type="Pfam" id="PF00419"/>
    </source>
</evidence>
<keyword evidence="4" id="KW-0281">Fimbrium</keyword>
<reference evidence="6 7" key="1">
    <citation type="submission" date="2020-01" db="EMBL/GenBank/DDBJ databases">
        <title>Bactrocera dorsalis gut bacteria genome.</title>
        <authorList>
            <person name="Zhang H."/>
            <person name="Cai Z."/>
        </authorList>
    </citation>
    <scope>NUCLEOTIDE SEQUENCE [LARGE SCALE GENOMIC DNA]</scope>
    <source>
        <strain evidence="6 7">BD177</strain>
        <plasmid evidence="6 7">unnamed3</plasmid>
    </source>
</reference>
<dbReference type="GO" id="GO:0043709">
    <property type="term" value="P:cell adhesion involved in single-species biofilm formation"/>
    <property type="evidence" value="ECO:0007669"/>
    <property type="project" value="TreeGrafter"/>
</dbReference>
<dbReference type="Proteomes" id="UP000464389">
    <property type="component" value="Plasmid unnamed3"/>
</dbReference>
<dbReference type="InterPro" id="IPR050263">
    <property type="entry name" value="Bact_Fimbrial_Adh_Pro"/>
</dbReference>
<dbReference type="PANTHER" id="PTHR33420">
    <property type="entry name" value="FIMBRIAL SUBUNIT ELFA-RELATED"/>
    <property type="match status" value="1"/>
</dbReference>
<dbReference type="AlphaFoldDB" id="A0A6P1V998"/>
<dbReference type="InterPro" id="IPR008966">
    <property type="entry name" value="Adhesion_dom_sf"/>
</dbReference>
<evidence type="ECO:0000313" key="6">
    <source>
        <dbReference type="EMBL" id="QHS50279.1"/>
    </source>
</evidence>
<dbReference type="Pfam" id="PF00419">
    <property type="entry name" value="Fimbrial"/>
    <property type="match status" value="1"/>
</dbReference>
<accession>A0A6P1V998</accession>
<dbReference type="InterPro" id="IPR000259">
    <property type="entry name" value="Adhesion_dom_fimbrial"/>
</dbReference>
<dbReference type="GO" id="GO:0009289">
    <property type="term" value="C:pilus"/>
    <property type="evidence" value="ECO:0007669"/>
    <property type="project" value="UniProtKB-SubCell"/>
</dbReference>
<dbReference type="PANTHER" id="PTHR33420:SF31">
    <property type="entry name" value="TYPE 1 FIMBRIN D-MANNOSE SPECIFIC ADHESIN"/>
    <property type="match status" value="1"/>
</dbReference>